<dbReference type="InterPro" id="IPR021275">
    <property type="entry name" value="DUF2854"/>
</dbReference>
<comment type="caution">
    <text evidence="1">The sequence shown here is derived from an EMBL/GenBank/DDBJ whole genome shotgun (WGS) entry which is preliminary data.</text>
</comment>
<evidence type="ECO:0000313" key="2">
    <source>
        <dbReference type="Proteomes" id="UP000269154"/>
    </source>
</evidence>
<sequence length="183" mass="20063">MLGKTSLATVGLIVGGIISVIGTAAYFTNHPTLNLAGFFYGIPLLLGGLALKAAELEPVTFTQPTTKEIVTLREKQATPIQNQLRKDVTRYRYGQKVHLEESLNLLGLSPTDEETPILKGLREVDINDNYALVLEFSSPSIPLDTWLQKQDKLSSFFGPNIKAEVNQPTEGKIDLVLITTPEV</sequence>
<dbReference type="RefSeq" id="WP_124145145.1">
    <property type="nucleotide sequence ID" value="NZ_CAWOKI010000070.1"/>
</dbReference>
<accession>A0A3N6P821</accession>
<dbReference type="PANTHER" id="PTHR35551">
    <property type="match status" value="1"/>
</dbReference>
<gene>
    <name evidence="1" type="ORF">D5R40_20960</name>
</gene>
<organism evidence="1 2">
    <name type="scientific">Okeania hirsuta</name>
    <dbReference type="NCBI Taxonomy" id="1458930"/>
    <lineage>
        <taxon>Bacteria</taxon>
        <taxon>Bacillati</taxon>
        <taxon>Cyanobacteriota</taxon>
        <taxon>Cyanophyceae</taxon>
        <taxon>Oscillatoriophycideae</taxon>
        <taxon>Oscillatoriales</taxon>
        <taxon>Microcoleaceae</taxon>
        <taxon>Okeania</taxon>
    </lineage>
</organism>
<dbReference type="OrthoDB" id="542452at2"/>
<dbReference type="AlphaFoldDB" id="A0A3N6P821"/>
<protein>
    <submittedName>
        <fullName evidence="1">DUF2854 domain-containing protein</fullName>
    </submittedName>
</protein>
<proteinExistence type="predicted"/>
<keyword evidence="2" id="KW-1185">Reference proteome</keyword>
<dbReference type="Proteomes" id="UP000269154">
    <property type="component" value="Unassembled WGS sequence"/>
</dbReference>
<dbReference type="Pfam" id="PF11016">
    <property type="entry name" value="DUF2854"/>
    <property type="match status" value="1"/>
</dbReference>
<evidence type="ECO:0000313" key="1">
    <source>
        <dbReference type="EMBL" id="RQH34438.1"/>
    </source>
</evidence>
<reference evidence="1 2" key="1">
    <citation type="journal article" date="2018" name="ACS Chem. Biol.">
        <title>Ketoreductase domain dysfunction expands chemodiversity: malyngamide biosynthesis in the cyanobacterium Okeania hirsuta.</title>
        <authorList>
            <person name="Moss N.A."/>
            <person name="Leao T."/>
            <person name="Rankin M."/>
            <person name="McCullough T.M."/>
            <person name="Qu P."/>
            <person name="Korobeynikov A."/>
            <person name="Smith J.L."/>
            <person name="Gerwick L."/>
            <person name="Gerwick W.H."/>
        </authorList>
    </citation>
    <scope>NUCLEOTIDE SEQUENCE [LARGE SCALE GENOMIC DNA]</scope>
    <source>
        <strain evidence="1 2">PAB10Feb10-1</strain>
    </source>
</reference>
<dbReference type="PROSITE" id="PS50096">
    <property type="entry name" value="IQ"/>
    <property type="match status" value="1"/>
</dbReference>
<dbReference type="EMBL" id="RCBY01000137">
    <property type="protein sequence ID" value="RQH34438.1"/>
    <property type="molecule type" value="Genomic_DNA"/>
</dbReference>
<dbReference type="PANTHER" id="PTHR35551:SF1">
    <property type="entry name" value="ACCLIMATION OF PHOTOSYNTHESIS TO ENVIRONMENT"/>
    <property type="match status" value="1"/>
</dbReference>
<name>A0A3N6P821_9CYAN</name>